<sequence precursor="true">MVEVAEGVGSHWKVKEFKQRICVTNEAPEKNFLVVGVSKSGIVYWGGGRGRKRLTGSVFVGFLWL</sequence>
<name>B9XM95_PEDPL</name>
<gene>
    <name evidence="1" type="ORF">Cflav_PD2216</name>
</gene>
<dbReference type="AlphaFoldDB" id="B9XM95"/>
<dbReference type="STRING" id="320771.Cflav_PD2216"/>
<keyword evidence="2" id="KW-1185">Reference proteome</keyword>
<proteinExistence type="predicted"/>
<evidence type="ECO:0000313" key="1">
    <source>
        <dbReference type="EMBL" id="EEF59088.1"/>
    </source>
</evidence>
<dbReference type="EMBL" id="ABOX02000033">
    <property type="protein sequence ID" value="EEF59088.1"/>
    <property type="molecule type" value="Genomic_DNA"/>
</dbReference>
<evidence type="ECO:0000313" key="2">
    <source>
        <dbReference type="Proteomes" id="UP000003688"/>
    </source>
</evidence>
<dbReference type="Proteomes" id="UP000003688">
    <property type="component" value="Unassembled WGS sequence"/>
</dbReference>
<protein>
    <submittedName>
        <fullName evidence="1">Uncharacterized protein</fullName>
    </submittedName>
</protein>
<reference evidence="1 2" key="1">
    <citation type="journal article" date="2011" name="J. Bacteriol.">
        <title>Genome sequence of 'Pedosphaera parvula' Ellin514, an aerobic Verrucomicrobial isolate from pasture soil.</title>
        <authorList>
            <person name="Kant R."/>
            <person name="van Passel M.W."/>
            <person name="Sangwan P."/>
            <person name="Palva A."/>
            <person name="Lucas S."/>
            <person name="Copeland A."/>
            <person name="Lapidus A."/>
            <person name="Glavina Del Rio T."/>
            <person name="Dalin E."/>
            <person name="Tice H."/>
            <person name="Bruce D."/>
            <person name="Goodwin L."/>
            <person name="Pitluck S."/>
            <person name="Chertkov O."/>
            <person name="Larimer F.W."/>
            <person name="Land M.L."/>
            <person name="Hauser L."/>
            <person name="Brettin T.S."/>
            <person name="Detter J.C."/>
            <person name="Han S."/>
            <person name="de Vos W.M."/>
            <person name="Janssen P.H."/>
            <person name="Smidt H."/>
        </authorList>
    </citation>
    <scope>NUCLEOTIDE SEQUENCE [LARGE SCALE GENOMIC DNA]</scope>
    <source>
        <strain evidence="1 2">Ellin514</strain>
    </source>
</reference>
<organism evidence="1 2">
    <name type="scientific">Pedosphaera parvula (strain Ellin514)</name>
    <dbReference type="NCBI Taxonomy" id="320771"/>
    <lineage>
        <taxon>Bacteria</taxon>
        <taxon>Pseudomonadati</taxon>
        <taxon>Verrucomicrobiota</taxon>
        <taxon>Pedosphaerae</taxon>
        <taxon>Pedosphaerales</taxon>
        <taxon>Pedosphaeraceae</taxon>
        <taxon>Pedosphaera</taxon>
    </lineage>
</organism>
<comment type="caution">
    <text evidence="1">The sequence shown here is derived from an EMBL/GenBank/DDBJ whole genome shotgun (WGS) entry which is preliminary data.</text>
</comment>
<accession>B9XM95</accession>